<evidence type="ECO:0000313" key="3">
    <source>
        <dbReference type="Proteomes" id="UP000284706"/>
    </source>
</evidence>
<accession>A0A409X0S8</accession>
<gene>
    <name evidence="2" type="ORF">CVT26_007383</name>
</gene>
<dbReference type="EMBL" id="NHYE01004479">
    <property type="protein sequence ID" value="PPQ84374.1"/>
    <property type="molecule type" value="Genomic_DNA"/>
</dbReference>
<feature type="region of interest" description="Disordered" evidence="1">
    <location>
        <begin position="551"/>
        <end position="584"/>
    </location>
</feature>
<proteinExistence type="predicted"/>
<feature type="compositionally biased region" description="Low complexity" evidence="1">
    <location>
        <begin position="412"/>
        <end position="448"/>
    </location>
</feature>
<evidence type="ECO:0000256" key="1">
    <source>
        <dbReference type="SAM" id="MobiDB-lite"/>
    </source>
</evidence>
<dbReference type="OrthoDB" id="3033067at2759"/>
<name>A0A409X0S8_9AGAR</name>
<organism evidence="2 3">
    <name type="scientific">Gymnopilus dilepis</name>
    <dbReference type="NCBI Taxonomy" id="231916"/>
    <lineage>
        <taxon>Eukaryota</taxon>
        <taxon>Fungi</taxon>
        <taxon>Dikarya</taxon>
        <taxon>Basidiomycota</taxon>
        <taxon>Agaricomycotina</taxon>
        <taxon>Agaricomycetes</taxon>
        <taxon>Agaricomycetidae</taxon>
        <taxon>Agaricales</taxon>
        <taxon>Agaricineae</taxon>
        <taxon>Hymenogastraceae</taxon>
        <taxon>Gymnopilus</taxon>
    </lineage>
</organism>
<feature type="region of interest" description="Disordered" evidence="1">
    <location>
        <begin position="662"/>
        <end position="702"/>
    </location>
</feature>
<feature type="region of interest" description="Disordered" evidence="1">
    <location>
        <begin position="357"/>
        <end position="377"/>
    </location>
</feature>
<dbReference type="InParanoid" id="A0A409X0S8"/>
<feature type="region of interest" description="Disordered" evidence="1">
    <location>
        <begin position="725"/>
        <end position="802"/>
    </location>
</feature>
<feature type="compositionally biased region" description="Low complexity" evidence="1">
    <location>
        <begin position="368"/>
        <end position="377"/>
    </location>
</feature>
<protein>
    <submittedName>
        <fullName evidence="2">Uncharacterized protein</fullName>
    </submittedName>
</protein>
<comment type="caution">
    <text evidence="2">The sequence shown here is derived from an EMBL/GenBank/DDBJ whole genome shotgun (WGS) entry which is preliminary data.</text>
</comment>
<reference evidence="2 3" key="1">
    <citation type="journal article" date="2018" name="Evol. Lett.">
        <title>Horizontal gene cluster transfer increased hallucinogenic mushroom diversity.</title>
        <authorList>
            <person name="Reynolds H.T."/>
            <person name="Vijayakumar V."/>
            <person name="Gluck-Thaler E."/>
            <person name="Korotkin H.B."/>
            <person name="Matheny P.B."/>
            <person name="Slot J.C."/>
        </authorList>
    </citation>
    <scope>NUCLEOTIDE SEQUENCE [LARGE SCALE GENOMIC DNA]</scope>
    <source>
        <strain evidence="2 3">SRW20</strain>
    </source>
</reference>
<feature type="region of interest" description="Disordered" evidence="1">
    <location>
        <begin position="412"/>
        <end position="511"/>
    </location>
</feature>
<evidence type="ECO:0000313" key="2">
    <source>
        <dbReference type="EMBL" id="PPQ84374.1"/>
    </source>
</evidence>
<feature type="compositionally biased region" description="Basic and acidic residues" evidence="1">
    <location>
        <begin position="739"/>
        <end position="755"/>
    </location>
</feature>
<dbReference type="AlphaFoldDB" id="A0A409X0S8"/>
<dbReference type="Proteomes" id="UP000284706">
    <property type="component" value="Unassembled WGS sequence"/>
</dbReference>
<keyword evidence="3" id="KW-1185">Reference proteome</keyword>
<feature type="compositionally biased region" description="Polar residues" evidence="1">
    <location>
        <begin position="557"/>
        <end position="575"/>
    </location>
</feature>
<feature type="compositionally biased region" description="Low complexity" evidence="1">
    <location>
        <begin position="664"/>
        <end position="688"/>
    </location>
</feature>
<sequence>MPRPEKFEGLRKVFLEGERERYKQAVANGTRDDYLMDVFRRFFKRFPVGLPDDKEPSSKELAKVNDALPDPERVAPDAQDYAEDQRTYYALQAAYDEETKLIEARKKQIARWFQYRLNKDEQAKSNVKTKIKQSKAVDLQDPMTILTLRILGKDAARPRKLADYNVWARENKEKVSSAYAAAKKSQGGMDLGVRGNVARDLFRKLSPSVREAYEQKAKDEHNEMIKKFEEMLSNPPPATPESRQTCINGLANFMQPVLDRVVEATGMCVVLLAGGPEPAAGGRLNIIGLSSGRTKGTVQNTFPEAEPDKYHNQVIPAFSDFLRKCYTREDCLASRLQSTIQSQLGCLDSSEVSYTAATGENYGPDGQSATTMHSDTTASATSSITQLSTMLTATSSIPASFVATPTAAVLSTSASSTQTSSTDGSNSSPSTGISDSEAASTESASQSQGPHQQEEHSGDRGVALAGVDGAGSGEQRSQTKKAVEDSFLSQDLFYPSSPPRDLAADPRFVTPEPADHNLGLLFGSPEAAYPRDLPSSPPAISSSPLYSDYEGARAQRRATSANRTPRTPQLQSTPNAVRFSQLPRPHSPLQSFGTYLTSSSSSVSAHASSLSFGPYLTSPSFASHAHSSSLSLGPPFTSPSSARPAPLPSLSFGPYLTSPSAARPAPLTSLSLGPPLTSPSSARPAPSTDTQPSPIIGDGDSLLTRQPVPDFLLSNLLPAYPSLISNKSSGVFSGGHSGRSRDRSSKDSDKENKETTKKRKTAPSGGEAEAPQRKRAKAVVQTSASGSASSSRPYEVSATTALPVPQRKRAKVVVQTSASGSSSSSPPYEVVATTALPVPSRQTAVYKGGCSELRYNRLHLTAPYLFAQLPADCDTGIRNTLTMLTSVEWELGWDILTAVWIRFEKIHNFQSSSKKFKPTGRPQAIGDWIKRARASTYRPQIDVEKFGADFWKSASAAT</sequence>